<gene>
    <name evidence="1" type="ORF">L2E82_08302</name>
</gene>
<dbReference type="EMBL" id="CM042010">
    <property type="protein sequence ID" value="KAI3778913.1"/>
    <property type="molecule type" value="Genomic_DNA"/>
</dbReference>
<accession>A0ACB9G641</accession>
<sequence>MESIPSTNRRPTSESEVGDFPFMDYNSTCLSNNKNTEISENHIQHQESFRKLFFKIMMVSKNFGVHFTQQPEVLEHWELNSWLWDVGSGKILVDPIW</sequence>
<name>A0ACB9G641_CICIN</name>
<evidence type="ECO:0000313" key="1">
    <source>
        <dbReference type="EMBL" id="KAI3778913.1"/>
    </source>
</evidence>
<keyword evidence="2" id="KW-1185">Reference proteome</keyword>
<proteinExistence type="predicted"/>
<reference evidence="2" key="1">
    <citation type="journal article" date="2022" name="Mol. Ecol. Resour.">
        <title>The genomes of chicory, endive, great burdock and yacon provide insights into Asteraceae palaeo-polyploidization history and plant inulin production.</title>
        <authorList>
            <person name="Fan W."/>
            <person name="Wang S."/>
            <person name="Wang H."/>
            <person name="Wang A."/>
            <person name="Jiang F."/>
            <person name="Liu H."/>
            <person name="Zhao H."/>
            <person name="Xu D."/>
            <person name="Zhang Y."/>
        </authorList>
    </citation>
    <scope>NUCLEOTIDE SEQUENCE [LARGE SCALE GENOMIC DNA]</scope>
    <source>
        <strain evidence="2">cv. Punajuju</strain>
    </source>
</reference>
<evidence type="ECO:0000313" key="2">
    <source>
        <dbReference type="Proteomes" id="UP001055811"/>
    </source>
</evidence>
<organism evidence="1 2">
    <name type="scientific">Cichorium intybus</name>
    <name type="common">Chicory</name>
    <dbReference type="NCBI Taxonomy" id="13427"/>
    <lineage>
        <taxon>Eukaryota</taxon>
        <taxon>Viridiplantae</taxon>
        <taxon>Streptophyta</taxon>
        <taxon>Embryophyta</taxon>
        <taxon>Tracheophyta</taxon>
        <taxon>Spermatophyta</taxon>
        <taxon>Magnoliopsida</taxon>
        <taxon>eudicotyledons</taxon>
        <taxon>Gunneridae</taxon>
        <taxon>Pentapetalae</taxon>
        <taxon>asterids</taxon>
        <taxon>campanulids</taxon>
        <taxon>Asterales</taxon>
        <taxon>Asteraceae</taxon>
        <taxon>Cichorioideae</taxon>
        <taxon>Cichorieae</taxon>
        <taxon>Cichoriinae</taxon>
        <taxon>Cichorium</taxon>
    </lineage>
</organism>
<protein>
    <submittedName>
        <fullName evidence="1">Uncharacterized protein</fullName>
    </submittedName>
</protein>
<dbReference type="Proteomes" id="UP001055811">
    <property type="component" value="Linkage Group LG02"/>
</dbReference>
<comment type="caution">
    <text evidence="1">The sequence shown here is derived from an EMBL/GenBank/DDBJ whole genome shotgun (WGS) entry which is preliminary data.</text>
</comment>
<reference evidence="1 2" key="2">
    <citation type="journal article" date="2022" name="Mol. Ecol. Resour.">
        <title>The genomes of chicory, endive, great burdock and yacon provide insights into Asteraceae paleo-polyploidization history and plant inulin production.</title>
        <authorList>
            <person name="Fan W."/>
            <person name="Wang S."/>
            <person name="Wang H."/>
            <person name="Wang A."/>
            <person name="Jiang F."/>
            <person name="Liu H."/>
            <person name="Zhao H."/>
            <person name="Xu D."/>
            <person name="Zhang Y."/>
        </authorList>
    </citation>
    <scope>NUCLEOTIDE SEQUENCE [LARGE SCALE GENOMIC DNA]</scope>
    <source>
        <strain evidence="2">cv. Punajuju</strain>
        <tissue evidence="1">Leaves</tissue>
    </source>
</reference>